<comment type="function">
    <text evidence="5">Transcriptional repressor for the pyruvate dehydrogenase complex genes aceEF and lpd.</text>
</comment>
<name>A0A6N7R1R2_9GAMM</name>
<evidence type="ECO:0000313" key="9">
    <source>
        <dbReference type="Proteomes" id="UP000433788"/>
    </source>
</evidence>
<dbReference type="SUPFAM" id="SSF46785">
    <property type="entry name" value="Winged helix' DNA-binding domain"/>
    <property type="match status" value="1"/>
</dbReference>
<dbReference type="GO" id="GO:0003700">
    <property type="term" value="F:DNA-binding transcription factor activity"/>
    <property type="evidence" value="ECO:0007669"/>
    <property type="project" value="InterPro"/>
</dbReference>
<evidence type="ECO:0000256" key="6">
    <source>
        <dbReference type="ARBA" id="ARBA00039592"/>
    </source>
</evidence>
<keyword evidence="2" id="KW-0805">Transcription regulation</keyword>
<dbReference type="PANTHER" id="PTHR43537">
    <property type="entry name" value="TRANSCRIPTIONAL REGULATOR, GNTR FAMILY"/>
    <property type="match status" value="1"/>
</dbReference>
<reference evidence="8 9" key="1">
    <citation type="submission" date="2019-11" db="EMBL/GenBank/DDBJ databases">
        <authorList>
            <person name="Zhang X.Y."/>
        </authorList>
    </citation>
    <scope>NUCLEOTIDE SEQUENCE [LARGE SCALE GENOMIC DNA]</scope>
    <source>
        <strain evidence="8 9">C176</strain>
    </source>
</reference>
<evidence type="ECO:0000256" key="1">
    <source>
        <dbReference type="ARBA" id="ARBA00022491"/>
    </source>
</evidence>
<evidence type="ECO:0000256" key="5">
    <source>
        <dbReference type="ARBA" id="ARBA00037357"/>
    </source>
</evidence>
<dbReference type="PANTHER" id="PTHR43537:SF34">
    <property type="entry name" value="PYRUVATE DEHYDROGENASE COMPLEX REPRESSOR"/>
    <property type="match status" value="1"/>
</dbReference>
<dbReference type="AlphaFoldDB" id="A0A6N7R1R2"/>
<dbReference type="Proteomes" id="UP000433788">
    <property type="component" value="Unassembled WGS sequence"/>
</dbReference>
<dbReference type="InterPro" id="IPR000524">
    <property type="entry name" value="Tscrpt_reg_HTH_GntR"/>
</dbReference>
<dbReference type="SUPFAM" id="SSF48008">
    <property type="entry name" value="GntR ligand-binding domain-like"/>
    <property type="match status" value="1"/>
</dbReference>
<comment type="caution">
    <text evidence="8">The sequence shown here is derived from an EMBL/GenBank/DDBJ whole genome shotgun (WGS) entry which is preliminary data.</text>
</comment>
<dbReference type="InterPro" id="IPR036390">
    <property type="entry name" value="WH_DNA-bd_sf"/>
</dbReference>
<dbReference type="Pfam" id="PF07729">
    <property type="entry name" value="FCD"/>
    <property type="match status" value="1"/>
</dbReference>
<dbReference type="InterPro" id="IPR008920">
    <property type="entry name" value="TF_FadR/GntR_C"/>
</dbReference>
<keyword evidence="3" id="KW-0238">DNA-binding</keyword>
<dbReference type="CDD" id="cd07377">
    <property type="entry name" value="WHTH_GntR"/>
    <property type="match status" value="1"/>
</dbReference>
<accession>A0A6N7R1R2</accession>
<keyword evidence="9" id="KW-1185">Reference proteome</keyword>
<protein>
    <recommendedName>
        <fullName evidence="6">Pyruvate dehydrogenase complex repressor</fullName>
    </recommendedName>
</protein>
<sequence length="256" mass="27885">MVCCRRLRHASHASRAWLMSAFAPVEPTEGRLADTIAEQIEQQIVAGQLKAGDALPAERELARIMQVSRASLREALLRLVSRELLTVRRNAGYTVAAVTAPSLTDPLLRLMQTQPKAVADVLELRQGVETLAARFAAERATEADQGAIAEAIEQMEQAQQAGDAEAAATWDARLHLAVAEASHNVAVVTVMRGLFTVMREHVRRTRAAMLVNASGDQALRDQHRALVAAIRQQNPAAAEQAAEVHLRYVRQGVIAE</sequence>
<proteinExistence type="predicted"/>
<dbReference type="SMART" id="SM00345">
    <property type="entry name" value="HTH_GNTR"/>
    <property type="match status" value="1"/>
</dbReference>
<dbReference type="Gene3D" id="1.20.120.530">
    <property type="entry name" value="GntR ligand-binding domain-like"/>
    <property type="match status" value="1"/>
</dbReference>
<dbReference type="EMBL" id="WJPP01000005">
    <property type="protein sequence ID" value="MRH78994.1"/>
    <property type="molecule type" value="Genomic_DNA"/>
</dbReference>
<evidence type="ECO:0000256" key="3">
    <source>
        <dbReference type="ARBA" id="ARBA00023125"/>
    </source>
</evidence>
<evidence type="ECO:0000256" key="4">
    <source>
        <dbReference type="ARBA" id="ARBA00023163"/>
    </source>
</evidence>
<dbReference type="SMART" id="SM00895">
    <property type="entry name" value="FCD"/>
    <property type="match status" value="1"/>
</dbReference>
<keyword evidence="4" id="KW-0804">Transcription</keyword>
<dbReference type="GO" id="GO:0003677">
    <property type="term" value="F:DNA binding"/>
    <property type="evidence" value="ECO:0007669"/>
    <property type="project" value="UniProtKB-KW"/>
</dbReference>
<evidence type="ECO:0000259" key="7">
    <source>
        <dbReference type="PROSITE" id="PS50949"/>
    </source>
</evidence>
<dbReference type="InterPro" id="IPR011711">
    <property type="entry name" value="GntR_C"/>
</dbReference>
<keyword evidence="1" id="KW-0678">Repressor</keyword>
<gene>
    <name evidence="8" type="ORF">GH984_09805</name>
</gene>
<dbReference type="InterPro" id="IPR036388">
    <property type="entry name" value="WH-like_DNA-bd_sf"/>
</dbReference>
<dbReference type="PROSITE" id="PS50949">
    <property type="entry name" value="HTH_GNTR"/>
    <property type="match status" value="1"/>
</dbReference>
<evidence type="ECO:0000313" key="8">
    <source>
        <dbReference type="EMBL" id="MRH78994.1"/>
    </source>
</evidence>
<dbReference type="Pfam" id="PF00392">
    <property type="entry name" value="GntR"/>
    <property type="match status" value="1"/>
</dbReference>
<dbReference type="Gene3D" id="1.10.10.10">
    <property type="entry name" value="Winged helix-like DNA-binding domain superfamily/Winged helix DNA-binding domain"/>
    <property type="match status" value="1"/>
</dbReference>
<evidence type="ECO:0000256" key="2">
    <source>
        <dbReference type="ARBA" id="ARBA00023015"/>
    </source>
</evidence>
<dbReference type="PRINTS" id="PR00035">
    <property type="entry name" value="HTHGNTR"/>
</dbReference>
<organism evidence="8 9">
    <name type="scientific">Spiribacter salilacus</name>
    <dbReference type="NCBI Taxonomy" id="2664894"/>
    <lineage>
        <taxon>Bacteria</taxon>
        <taxon>Pseudomonadati</taxon>
        <taxon>Pseudomonadota</taxon>
        <taxon>Gammaproteobacteria</taxon>
        <taxon>Chromatiales</taxon>
        <taxon>Ectothiorhodospiraceae</taxon>
        <taxon>Spiribacter</taxon>
    </lineage>
</organism>
<feature type="domain" description="HTH gntR-type" evidence="7">
    <location>
        <begin position="30"/>
        <end position="98"/>
    </location>
</feature>